<feature type="binding site" evidence="7">
    <location>
        <position position="1300"/>
    </location>
    <ligand>
        <name>ATP</name>
        <dbReference type="ChEBI" id="CHEBI:30616"/>
    </ligand>
</feature>
<reference evidence="11" key="1">
    <citation type="submission" date="2025-08" db="UniProtKB">
        <authorList>
            <consortium name="RefSeq"/>
        </authorList>
    </citation>
    <scope>IDENTIFICATION</scope>
</reference>
<organism evidence="10 11">
    <name type="scientific">Microtus ochrogaster</name>
    <name type="common">Prairie vole</name>
    <dbReference type="NCBI Taxonomy" id="79684"/>
    <lineage>
        <taxon>Eukaryota</taxon>
        <taxon>Metazoa</taxon>
        <taxon>Chordata</taxon>
        <taxon>Craniata</taxon>
        <taxon>Vertebrata</taxon>
        <taxon>Euteleostomi</taxon>
        <taxon>Mammalia</taxon>
        <taxon>Eutheria</taxon>
        <taxon>Euarchontoglires</taxon>
        <taxon>Glires</taxon>
        <taxon>Rodentia</taxon>
        <taxon>Myomorpha</taxon>
        <taxon>Muroidea</taxon>
        <taxon>Cricetidae</taxon>
        <taxon>Arvicolinae</taxon>
        <taxon>Microtus</taxon>
    </lineage>
</organism>
<evidence type="ECO:0000256" key="6">
    <source>
        <dbReference type="PROSITE-ProRule" id="PRU00023"/>
    </source>
</evidence>
<dbReference type="InterPro" id="IPR002110">
    <property type="entry name" value="Ankyrin_rpt"/>
</dbReference>
<evidence type="ECO:0000256" key="1">
    <source>
        <dbReference type="ARBA" id="ARBA00022527"/>
    </source>
</evidence>
<feature type="compositionally biased region" description="Polar residues" evidence="8">
    <location>
        <begin position="606"/>
        <end position="620"/>
    </location>
</feature>
<dbReference type="PANTHER" id="PTHR11584:SF369">
    <property type="entry name" value="MITOGEN-ACTIVATED PROTEIN KINASE KINASE KINASE 19-RELATED"/>
    <property type="match status" value="1"/>
</dbReference>
<evidence type="ECO:0000256" key="5">
    <source>
        <dbReference type="ARBA" id="ARBA00022840"/>
    </source>
</evidence>
<dbReference type="PROSITE" id="PS00107">
    <property type="entry name" value="PROTEIN_KINASE_ATP"/>
    <property type="match status" value="1"/>
</dbReference>
<feature type="compositionally biased region" description="Basic residues" evidence="8">
    <location>
        <begin position="931"/>
        <end position="945"/>
    </location>
</feature>
<feature type="region of interest" description="Disordered" evidence="8">
    <location>
        <begin position="477"/>
        <end position="497"/>
    </location>
</feature>
<dbReference type="SMART" id="SM00220">
    <property type="entry name" value="S_TKc"/>
    <property type="match status" value="1"/>
</dbReference>
<evidence type="ECO:0000259" key="9">
    <source>
        <dbReference type="PROSITE" id="PS50011"/>
    </source>
</evidence>
<keyword evidence="5 7" id="KW-0067">ATP-binding</keyword>
<feature type="compositionally biased region" description="Basic and acidic residues" evidence="8">
    <location>
        <begin position="397"/>
        <end position="414"/>
    </location>
</feature>
<dbReference type="PANTHER" id="PTHR11584">
    <property type="entry name" value="SERINE/THREONINE PROTEIN KINASE"/>
    <property type="match status" value="1"/>
</dbReference>
<feature type="compositionally biased region" description="Basic and acidic residues" evidence="8">
    <location>
        <begin position="564"/>
        <end position="581"/>
    </location>
</feature>
<keyword evidence="1" id="KW-0723">Serine/threonine-protein kinase</keyword>
<dbReference type="InterPro" id="IPR008271">
    <property type="entry name" value="Ser/Thr_kinase_AS"/>
</dbReference>
<sequence>MIRSATRLGAPSIVSLSKAHTRQFYGISKMNKNKLIHDFLEVVSRGDVEGICGHIPEIHSILGNLDFQHPQTGNTPLITAAEENLSEVVEILLERGADITLCNYSNQTAVHVANSDIRRQLLASKRIQAPQMQLLRSSWQGDLEQLQHLLASEEFLDINFPNLHGLTPLMLAVRDVDLFESLDVLTVYKPAEVLAELLRHHADPKLCDFSGKSAIHYVSQIESWRKQQLLDILMESMPKPERHAESLLDICHETSSSPTHGTASKTENLVLRSVSSSEDFDLEDDCSLSILAGEGGAPRGEDWSCRTEGVEIFVTFPPDPPQETSQEDLREINQVTSGHQEWGQVYSISPPNEEEMGGLAVRPSLLKRAGSCEELCGADATLLPRRPCLDPGTAKSAAREEAPHDLKVQRRESEASPTCDVRYGSRRIEFLLPPLSLLPMRSCVLDVEKNHKFPRHRERRVPSLTPSVPKLLEPLSQSAEFSSSKNHQDVTWKGPAEQSLRASDSAIWSRNLFSFQKLNHPRRQGESWRSQEMEAWDKTETSCLEEGRALVSCESVSEGNLPMGKERGGKCHASEPRKGGEDSQDPSLIKKEGSTARAFEQDSEVVYTTLSKPLDTSNAEITPAEEKESRHEKGPDPKSNSLPKAGATEPHAVLEEVSVLKNVPGMNSDSPTEELLEGHRDTEQNKKISAEELTKPETNGMVPLIQIAFPGEGTPKEPATAKPNLQKRKHTAQKSKSFNTLAQQEQNKLQANTHRAKLDSRAKARSRPPPMLTVSIQASIKPSRHTNNIKTQVFPALEHTDPRPLLSSKFQRGAPLTEKKKSTHQIQKPKKQAFPRISKNSGIKKPSVPLSVETTDPRQHFLDLKYSDMFKEINSTSNGPGIYEMFGTPIYSHIREAEKHEHRYYHEICRAPPGRCIANKSQPSQSDRSRNSRARLLQKRPHVKPPKPSLGLKENHRGLISKEKGCKASGSHAEGGVSEPDWQVKSSGNGSLSPKNEVQFSNLTPIPEQAPEEKEPPPVSDLSIVEEIFTEEGAEEGGIFASDILTQSLGDLKELEQQYHQTLLVPSENSWAVLSNKSLGKLVSPETQDLDPLDKVNADQVFLDYLEFDSLSDKSKTPVSLSSFSFHENLESAPSPTEQHWTRSLDQDSLENNSVTYQTFGNSSQEILDPVKNEDLTDELLGCLVEELLALDETDNGSCQRTTKEADVENLNLVFSSRGNTIEELDRETADVKLQRCINGFRIYDKEENFLNSNEKKTLSDKSLKHEEAVFWTKGEVLGRGAYGTVYCGLTSLGQLIAVKQVALDTSDKLATEKEYRKLQEEVDLLKALKHVNIVAYLGTCLEENTVSIFMEFVPGGSISSIIHRFGPLPEMVFCKYTRQILQGVAYLHENCVVHRDIKGNNVMLMPTGTIKLIDFGCAKRLAWAGLNGTHSDMLKSMRGTPYWMAPEVINESGYGRKSDIWSIGCTVFEMATGKPPLASMDRMAAMFYIGAHRGLMPPLPDRFSEAAADFVRLCLTRDQHERPSALQLLMHSFLKRSQ</sequence>
<feature type="compositionally biased region" description="Basic and acidic residues" evidence="8">
    <location>
        <begin position="676"/>
        <end position="689"/>
    </location>
</feature>
<evidence type="ECO:0000313" key="10">
    <source>
        <dbReference type="Proteomes" id="UP000694915"/>
    </source>
</evidence>
<evidence type="ECO:0000256" key="8">
    <source>
        <dbReference type="SAM" id="MobiDB-lite"/>
    </source>
</evidence>
<accession>A0ABM0KKU1</accession>
<feature type="region of interest" description="Disordered" evidence="8">
    <location>
        <begin position="711"/>
        <end position="738"/>
    </location>
</feature>
<proteinExistence type="predicted"/>
<dbReference type="Pfam" id="PF00069">
    <property type="entry name" value="Pkinase"/>
    <property type="match status" value="1"/>
</dbReference>
<dbReference type="InterPro" id="IPR000719">
    <property type="entry name" value="Prot_kinase_dom"/>
</dbReference>
<evidence type="ECO:0000256" key="4">
    <source>
        <dbReference type="ARBA" id="ARBA00022777"/>
    </source>
</evidence>
<dbReference type="PROSITE" id="PS50088">
    <property type="entry name" value="ANK_REPEAT"/>
    <property type="match status" value="1"/>
</dbReference>
<dbReference type="SMART" id="SM00248">
    <property type="entry name" value="ANK"/>
    <property type="match status" value="3"/>
</dbReference>
<dbReference type="PROSITE" id="PS00108">
    <property type="entry name" value="PROTEIN_KINASE_ST"/>
    <property type="match status" value="1"/>
</dbReference>
<feature type="domain" description="Protein kinase" evidence="9">
    <location>
        <begin position="1272"/>
        <end position="1535"/>
    </location>
</feature>
<dbReference type="Pfam" id="PF13857">
    <property type="entry name" value="Ank_5"/>
    <property type="match status" value="1"/>
</dbReference>
<keyword evidence="4 11" id="KW-0418">Kinase</keyword>
<evidence type="ECO:0000256" key="7">
    <source>
        <dbReference type="PROSITE-ProRule" id="PRU10141"/>
    </source>
</evidence>
<feature type="region of interest" description="Disordered" evidence="8">
    <location>
        <begin position="559"/>
        <end position="648"/>
    </location>
</feature>
<feature type="region of interest" description="Disordered" evidence="8">
    <location>
        <begin position="663"/>
        <end position="689"/>
    </location>
</feature>
<dbReference type="GeneID" id="102001251"/>
<gene>
    <name evidence="11" type="primary">Map3k19</name>
</gene>
<protein>
    <submittedName>
        <fullName evidence="11">Mitogen-activated protein kinase kinase kinase 19</fullName>
    </submittedName>
</protein>
<keyword evidence="10" id="KW-1185">Reference proteome</keyword>
<dbReference type="InterPro" id="IPR011009">
    <property type="entry name" value="Kinase-like_dom_sf"/>
</dbReference>
<dbReference type="CDD" id="cd06631">
    <property type="entry name" value="STKc_YSK4"/>
    <property type="match status" value="1"/>
</dbReference>
<dbReference type="Proteomes" id="UP000694915">
    <property type="component" value="Chromosome 6"/>
</dbReference>
<keyword evidence="6" id="KW-0040">ANK repeat</keyword>
<dbReference type="Gene3D" id="1.25.40.20">
    <property type="entry name" value="Ankyrin repeat-containing domain"/>
    <property type="match status" value="2"/>
</dbReference>
<keyword evidence="3 7" id="KW-0547">Nucleotide-binding</keyword>
<feature type="region of interest" description="Disordered" evidence="8">
    <location>
        <begin position="391"/>
        <end position="418"/>
    </location>
</feature>
<feature type="compositionally biased region" description="Basic and acidic residues" evidence="8">
    <location>
        <begin position="624"/>
        <end position="636"/>
    </location>
</feature>
<evidence type="ECO:0000256" key="3">
    <source>
        <dbReference type="ARBA" id="ARBA00022741"/>
    </source>
</evidence>
<dbReference type="InterPro" id="IPR017441">
    <property type="entry name" value="Protein_kinase_ATP_BS"/>
</dbReference>
<dbReference type="SUPFAM" id="SSF56112">
    <property type="entry name" value="Protein kinase-like (PK-like)"/>
    <property type="match status" value="1"/>
</dbReference>
<evidence type="ECO:0000256" key="2">
    <source>
        <dbReference type="ARBA" id="ARBA00022679"/>
    </source>
</evidence>
<feature type="region of interest" description="Disordered" evidence="8">
    <location>
        <begin position="750"/>
        <end position="772"/>
    </location>
</feature>
<feature type="compositionally biased region" description="Basic and acidic residues" evidence="8">
    <location>
        <begin position="953"/>
        <end position="966"/>
    </location>
</feature>
<feature type="repeat" description="ANK" evidence="6">
    <location>
        <begin position="72"/>
        <end position="104"/>
    </location>
</feature>
<dbReference type="SUPFAM" id="SSF48403">
    <property type="entry name" value="Ankyrin repeat"/>
    <property type="match status" value="1"/>
</dbReference>
<dbReference type="PROSITE" id="PS50297">
    <property type="entry name" value="ANK_REP_REGION"/>
    <property type="match status" value="1"/>
</dbReference>
<dbReference type="GO" id="GO:0016301">
    <property type="term" value="F:kinase activity"/>
    <property type="evidence" value="ECO:0007669"/>
    <property type="project" value="UniProtKB-KW"/>
</dbReference>
<feature type="compositionally biased region" description="Basic residues" evidence="8">
    <location>
        <begin position="821"/>
        <end position="833"/>
    </location>
</feature>
<dbReference type="RefSeq" id="XP_005348354.2">
    <property type="nucleotide sequence ID" value="XM_005348297.2"/>
</dbReference>
<feature type="region of interest" description="Disordered" evidence="8">
    <location>
        <begin position="913"/>
        <end position="998"/>
    </location>
</feature>
<feature type="compositionally biased region" description="Polar residues" evidence="8">
    <location>
        <begin position="984"/>
        <end position="998"/>
    </location>
</feature>
<evidence type="ECO:0000313" key="11">
    <source>
        <dbReference type="RefSeq" id="XP_005348354.2"/>
    </source>
</evidence>
<keyword evidence="2" id="KW-0808">Transferase</keyword>
<dbReference type="InterPro" id="IPR036770">
    <property type="entry name" value="Ankyrin_rpt-contain_sf"/>
</dbReference>
<dbReference type="Gene3D" id="1.10.510.10">
    <property type="entry name" value="Transferase(Phosphotransferase) domain 1"/>
    <property type="match status" value="1"/>
</dbReference>
<name>A0ABM0KKU1_MICOH</name>
<dbReference type="PROSITE" id="PS50011">
    <property type="entry name" value="PROTEIN_KINASE_DOM"/>
    <property type="match status" value="1"/>
</dbReference>
<feature type="region of interest" description="Disordered" evidence="8">
    <location>
        <begin position="795"/>
        <end position="852"/>
    </location>
</feature>